<evidence type="ECO:0000256" key="1">
    <source>
        <dbReference type="ARBA" id="ARBA00023015"/>
    </source>
</evidence>
<accession>A0A8J3WKI3</accession>
<evidence type="ECO:0000256" key="4">
    <source>
        <dbReference type="PROSITE-ProRule" id="PRU00335"/>
    </source>
</evidence>
<dbReference type="Pfam" id="PF02909">
    <property type="entry name" value="TetR_C_1"/>
    <property type="match status" value="1"/>
</dbReference>
<dbReference type="Gene3D" id="1.10.357.10">
    <property type="entry name" value="Tetracycline Repressor, domain 2"/>
    <property type="match status" value="1"/>
</dbReference>
<name>A0A8J3WKI3_9ACTN</name>
<protein>
    <recommendedName>
        <fullName evidence="5">HTH tetR-type domain-containing protein</fullName>
    </recommendedName>
</protein>
<feature type="DNA-binding region" description="H-T-H motif" evidence="4">
    <location>
        <begin position="15"/>
        <end position="34"/>
    </location>
</feature>
<dbReference type="InterPro" id="IPR036271">
    <property type="entry name" value="Tet_transcr_reg_TetR-rel_C_sf"/>
</dbReference>
<proteinExistence type="predicted"/>
<keyword evidence="3" id="KW-0804">Transcription</keyword>
<dbReference type="InterPro" id="IPR001647">
    <property type="entry name" value="HTH_TetR"/>
</dbReference>
<evidence type="ECO:0000259" key="5">
    <source>
        <dbReference type="PROSITE" id="PS50977"/>
    </source>
</evidence>
<reference evidence="6 7" key="1">
    <citation type="submission" date="2021-01" db="EMBL/GenBank/DDBJ databases">
        <title>Whole genome shotgun sequence of Planobispora siamensis NBRC 107568.</title>
        <authorList>
            <person name="Komaki H."/>
            <person name="Tamura T."/>
        </authorList>
    </citation>
    <scope>NUCLEOTIDE SEQUENCE [LARGE SCALE GENOMIC DNA]</scope>
    <source>
        <strain evidence="6 7">NBRC 107568</strain>
    </source>
</reference>
<dbReference type="GO" id="GO:0045892">
    <property type="term" value="P:negative regulation of DNA-templated transcription"/>
    <property type="evidence" value="ECO:0007669"/>
    <property type="project" value="InterPro"/>
</dbReference>
<evidence type="ECO:0000313" key="6">
    <source>
        <dbReference type="EMBL" id="GIH92615.1"/>
    </source>
</evidence>
<dbReference type="PROSITE" id="PS50977">
    <property type="entry name" value="HTH_TETR_2"/>
    <property type="match status" value="1"/>
</dbReference>
<keyword evidence="1" id="KW-0805">Transcription regulation</keyword>
<sequence length="208" mass="22077">MIADAALAVGFGNLTLATVAEKLSASHSALYRHVADREDLVVAAVDRIIQLAEWPEPGEDWRAYLSAQGWAVWRLLEAHPGLDRELLTLTRIPEGLMARFGAAIHGLVGHGFSLEAAFLAADTVYDLAVGQFAVAGQLDAPVGESTVRADTAEALADVAGPDIAPLLREALADPSHVWFGRKLELVLDGVAVRLAPRTRDDDTGGPEG</sequence>
<dbReference type="Proteomes" id="UP000619788">
    <property type="component" value="Unassembled WGS sequence"/>
</dbReference>
<comment type="caution">
    <text evidence="6">The sequence shown here is derived from an EMBL/GenBank/DDBJ whole genome shotgun (WGS) entry which is preliminary data.</text>
</comment>
<evidence type="ECO:0000256" key="3">
    <source>
        <dbReference type="ARBA" id="ARBA00023163"/>
    </source>
</evidence>
<evidence type="ECO:0000313" key="7">
    <source>
        <dbReference type="Proteomes" id="UP000619788"/>
    </source>
</evidence>
<dbReference type="Gene3D" id="1.10.10.60">
    <property type="entry name" value="Homeodomain-like"/>
    <property type="match status" value="1"/>
</dbReference>
<keyword evidence="7" id="KW-1185">Reference proteome</keyword>
<evidence type="ECO:0000256" key="2">
    <source>
        <dbReference type="ARBA" id="ARBA00023125"/>
    </source>
</evidence>
<dbReference type="InterPro" id="IPR009057">
    <property type="entry name" value="Homeodomain-like_sf"/>
</dbReference>
<keyword evidence="2 4" id="KW-0238">DNA-binding</keyword>
<dbReference type="EMBL" id="BOOJ01000028">
    <property type="protein sequence ID" value="GIH92615.1"/>
    <property type="molecule type" value="Genomic_DNA"/>
</dbReference>
<gene>
    <name evidence="6" type="ORF">Psi01_32450</name>
</gene>
<feature type="domain" description="HTH tetR-type" evidence="5">
    <location>
        <begin position="1"/>
        <end position="52"/>
    </location>
</feature>
<dbReference type="SUPFAM" id="SSF46689">
    <property type="entry name" value="Homeodomain-like"/>
    <property type="match status" value="1"/>
</dbReference>
<dbReference type="AlphaFoldDB" id="A0A8J3WKI3"/>
<organism evidence="6 7">
    <name type="scientific">Planobispora siamensis</name>
    <dbReference type="NCBI Taxonomy" id="936338"/>
    <lineage>
        <taxon>Bacteria</taxon>
        <taxon>Bacillati</taxon>
        <taxon>Actinomycetota</taxon>
        <taxon>Actinomycetes</taxon>
        <taxon>Streptosporangiales</taxon>
        <taxon>Streptosporangiaceae</taxon>
        <taxon>Planobispora</taxon>
    </lineage>
</organism>
<dbReference type="InterPro" id="IPR004111">
    <property type="entry name" value="Repressor_TetR_C"/>
</dbReference>
<dbReference type="SUPFAM" id="SSF48498">
    <property type="entry name" value="Tetracyclin repressor-like, C-terminal domain"/>
    <property type="match status" value="1"/>
</dbReference>
<dbReference type="GO" id="GO:0003677">
    <property type="term" value="F:DNA binding"/>
    <property type="evidence" value="ECO:0007669"/>
    <property type="project" value="UniProtKB-UniRule"/>
</dbReference>